<dbReference type="SUPFAM" id="SSF117281">
    <property type="entry name" value="Kelch motif"/>
    <property type="match status" value="1"/>
</dbReference>
<dbReference type="Gene3D" id="2.120.10.80">
    <property type="entry name" value="Kelch-type beta propeller"/>
    <property type="match status" value="1"/>
</dbReference>
<sequence length="110" mass="12007">ALAATPFRGRIIVAGGFANGGGRFNGDLNVVEMFTPPDASSPLGQWTELTGMKQTRTFYTLLTSTDTVFALGGDFWGKHDCHPLVLHSYSLSHALLNEAHFMRQKAYSIC</sequence>
<dbReference type="WBParaSite" id="SSLN_0000208901-mRNA-1">
    <property type="protein sequence ID" value="SSLN_0000208901-mRNA-1"/>
    <property type="gene ID" value="SSLN_0000208901"/>
</dbReference>
<reference evidence="3" key="1">
    <citation type="submission" date="2016-06" db="UniProtKB">
        <authorList>
            <consortium name="WormBaseParasite"/>
        </authorList>
    </citation>
    <scope>IDENTIFICATION</scope>
</reference>
<dbReference type="OrthoDB" id="191037at2759"/>
<evidence type="ECO:0000313" key="2">
    <source>
        <dbReference type="Proteomes" id="UP000275846"/>
    </source>
</evidence>
<proteinExistence type="predicted"/>
<gene>
    <name evidence="1" type="ORF">SSLN_LOCUS2021</name>
</gene>
<dbReference type="AlphaFoldDB" id="A0A183SCS2"/>
<evidence type="ECO:0000313" key="3">
    <source>
        <dbReference type="WBParaSite" id="SSLN_0000208901-mRNA-1"/>
    </source>
</evidence>
<keyword evidence="2" id="KW-1185">Reference proteome</keyword>
<dbReference type="Proteomes" id="UP000275846">
    <property type="component" value="Unassembled WGS sequence"/>
</dbReference>
<dbReference type="InterPro" id="IPR015915">
    <property type="entry name" value="Kelch-typ_b-propeller"/>
</dbReference>
<evidence type="ECO:0000313" key="1">
    <source>
        <dbReference type="EMBL" id="VDL88406.1"/>
    </source>
</evidence>
<accession>A0A183SCS2</accession>
<organism evidence="3">
    <name type="scientific">Schistocephalus solidus</name>
    <name type="common">Tapeworm</name>
    <dbReference type="NCBI Taxonomy" id="70667"/>
    <lineage>
        <taxon>Eukaryota</taxon>
        <taxon>Metazoa</taxon>
        <taxon>Spiralia</taxon>
        <taxon>Lophotrochozoa</taxon>
        <taxon>Platyhelminthes</taxon>
        <taxon>Cestoda</taxon>
        <taxon>Eucestoda</taxon>
        <taxon>Diphyllobothriidea</taxon>
        <taxon>Diphyllobothriidae</taxon>
        <taxon>Schistocephalus</taxon>
    </lineage>
</organism>
<reference evidence="1 2" key="2">
    <citation type="submission" date="2018-11" db="EMBL/GenBank/DDBJ databases">
        <authorList>
            <consortium name="Pathogen Informatics"/>
        </authorList>
    </citation>
    <scope>NUCLEOTIDE SEQUENCE [LARGE SCALE GENOMIC DNA]</scope>
    <source>
        <strain evidence="1 2">NST_G2</strain>
    </source>
</reference>
<name>A0A183SCS2_SCHSO</name>
<dbReference type="EMBL" id="UYSU01013422">
    <property type="protein sequence ID" value="VDL88406.1"/>
    <property type="molecule type" value="Genomic_DNA"/>
</dbReference>
<protein>
    <submittedName>
        <fullName evidence="3">DUF1929 domain-containing protein</fullName>
    </submittedName>
</protein>